<accession>A0A0V9US02</accession>
<name>A0A0V9US02_9NOCA</name>
<evidence type="ECO:0000256" key="2">
    <source>
        <dbReference type="SAM" id="SignalP"/>
    </source>
</evidence>
<evidence type="ECO:0000313" key="5">
    <source>
        <dbReference type="Proteomes" id="UP000053060"/>
    </source>
</evidence>
<dbReference type="AlphaFoldDB" id="A0A0V9US02"/>
<feature type="region of interest" description="Disordered" evidence="1">
    <location>
        <begin position="281"/>
        <end position="303"/>
    </location>
</feature>
<reference evidence="4 5" key="2">
    <citation type="journal article" date="2016" name="Genome Announc.">
        <title>Draft Genome Sequence of a Versatile Hydrocarbon-Degrading Bacterium, Rhodococcus pyridinivorans Strain KG-16, Collected from Oil Fields in India.</title>
        <authorList>
            <person name="Aggarwal R.K."/>
            <person name="Dawar C."/>
            <person name="Phanindranath R."/>
            <person name="Mutnuri L."/>
            <person name="Dayal A.M."/>
        </authorList>
    </citation>
    <scope>NUCLEOTIDE SEQUENCE [LARGE SCALE GENOMIC DNA]</scope>
    <source>
        <strain evidence="4 5">KG-16</strain>
    </source>
</reference>
<gene>
    <name evidence="4" type="ORF">Z045_00835</name>
</gene>
<evidence type="ECO:0000259" key="3">
    <source>
        <dbReference type="Pfam" id="PF13204"/>
    </source>
</evidence>
<dbReference type="PANTHER" id="PTHR37836:SF2">
    <property type="entry name" value="DUF4038 DOMAIN-CONTAINING PROTEIN"/>
    <property type="match status" value="1"/>
</dbReference>
<dbReference type="PROSITE" id="PS51257">
    <property type="entry name" value="PROKAR_LIPOPROTEIN"/>
    <property type="match status" value="1"/>
</dbReference>
<feature type="domain" description="Apiosidase-like catalytic" evidence="3">
    <location>
        <begin position="48"/>
        <end position="361"/>
    </location>
</feature>
<dbReference type="PANTHER" id="PTHR37836">
    <property type="entry name" value="LMO1036 PROTEIN"/>
    <property type="match status" value="1"/>
</dbReference>
<feature type="region of interest" description="Disordered" evidence="1">
    <location>
        <begin position="430"/>
        <end position="462"/>
    </location>
</feature>
<reference evidence="5" key="1">
    <citation type="submission" date="2015-01" db="EMBL/GenBank/DDBJ databases">
        <title>Draft genome sequence of Rhodococcus pyridinivorans strain KG-16, a hydrocarbon-degrading bacterium.</title>
        <authorList>
            <person name="Aggarwal R.K."/>
            <person name="Dawar C."/>
        </authorList>
    </citation>
    <scope>NUCLEOTIDE SEQUENCE [LARGE SCALE GENOMIC DNA]</scope>
    <source>
        <strain evidence="5">KG-16</strain>
    </source>
</reference>
<evidence type="ECO:0000256" key="1">
    <source>
        <dbReference type="SAM" id="MobiDB-lite"/>
    </source>
</evidence>
<comment type="caution">
    <text evidence="4">The sequence shown here is derived from an EMBL/GenBank/DDBJ whole genome shotgun (WGS) entry which is preliminary data.</text>
</comment>
<feature type="chain" id="PRO_5038748082" description="Apiosidase-like catalytic domain-containing protein" evidence="2">
    <location>
        <begin position="20"/>
        <end position="472"/>
    </location>
</feature>
<dbReference type="InterPro" id="IPR017853">
    <property type="entry name" value="GH"/>
</dbReference>
<proteinExistence type="predicted"/>
<dbReference type="Proteomes" id="UP000053060">
    <property type="component" value="Unassembled WGS sequence"/>
</dbReference>
<evidence type="ECO:0000313" key="4">
    <source>
        <dbReference type="EMBL" id="KSZ60739.1"/>
    </source>
</evidence>
<protein>
    <recommendedName>
        <fullName evidence="3">Apiosidase-like catalytic domain-containing protein</fullName>
    </recommendedName>
</protein>
<dbReference type="InterPro" id="IPR025277">
    <property type="entry name" value="Apiosidase-like_cat_dom"/>
</dbReference>
<dbReference type="Pfam" id="PF13204">
    <property type="entry name" value="Apiosidase"/>
    <property type="match status" value="1"/>
</dbReference>
<dbReference type="Gene3D" id="3.20.20.80">
    <property type="entry name" value="Glycosidases"/>
    <property type="match status" value="1"/>
</dbReference>
<dbReference type="RefSeq" id="WP_060650799.1">
    <property type="nucleotide sequence ID" value="NZ_AZXY01000001.1"/>
</dbReference>
<keyword evidence="2" id="KW-0732">Signal</keyword>
<dbReference type="SUPFAM" id="SSF51445">
    <property type="entry name" value="(Trans)glycosidases"/>
    <property type="match status" value="1"/>
</dbReference>
<feature type="signal peptide" evidence="2">
    <location>
        <begin position="1"/>
        <end position="19"/>
    </location>
</feature>
<sequence>MKRAVLAMVLLLVAACSDAGDQEQPTNVPAVDAECDAADHRFVSSVSADGRHFEDQYGDPVLVRGDSPWSGMADWSPEQAELYFTDRESNGFNASIMSAIVVPVNGGPSYEGATFDGIEPFVDGDITQWNEAYWSRVDDYLRIACRHGNTVFLYPMDGWNLTHVFASTTPEQAFEYGRRFAQRYAEFPNIVWMTGGDYSPEAEDLAAGAESDLVLRAMLDGIRDAGSGAPFTIQLGWDKLLSTDHPFWEPIVDWNFVYTYAPTYQAVLQAYERADGTRDPRPALFSEGNYEGENNQEDTAPTTDETLRRQALWALTSGSPGEFRGSDDWEFPDGWESRLDTSAVAQLRAIRELWQSWPWWELVPDIDEPLVVAGRGTPWTSDEMIDVLDDEYVTAARTPDGSLAVVYVPTQRTIRLDPVLVPESATLEWIDPADATGPRQPATPEENGDISTPGSNADGDEDWLLVITGRQA</sequence>
<organism evidence="4 5">
    <name type="scientific">Rhodococcus pyridinivorans KG-16</name>
    <dbReference type="NCBI Taxonomy" id="1441730"/>
    <lineage>
        <taxon>Bacteria</taxon>
        <taxon>Bacillati</taxon>
        <taxon>Actinomycetota</taxon>
        <taxon>Actinomycetes</taxon>
        <taxon>Mycobacteriales</taxon>
        <taxon>Nocardiaceae</taxon>
        <taxon>Rhodococcus</taxon>
    </lineage>
</organism>
<dbReference type="PATRIC" id="fig|1441730.3.peg.182"/>
<dbReference type="EMBL" id="AZXY01000001">
    <property type="protein sequence ID" value="KSZ60739.1"/>
    <property type="molecule type" value="Genomic_DNA"/>
</dbReference>